<name>H3HE24_PHYRM</name>
<keyword evidence="8" id="KW-0862">Zinc</keyword>
<proteinExistence type="predicted"/>
<dbReference type="EnsemblProtists" id="Phyra96703">
    <property type="protein sequence ID" value="Phyra96703"/>
    <property type="gene ID" value="Phyra96703"/>
</dbReference>
<comment type="subcellular location">
    <subcellularLocation>
        <location evidence="1">Chromosome</location>
    </subcellularLocation>
</comment>
<dbReference type="PANTHER" id="PTHR46223:SF3">
    <property type="entry name" value="HISTONE-LYSINE N-METHYLTRANSFERASE SET-23"/>
    <property type="match status" value="1"/>
</dbReference>
<dbReference type="Pfam" id="PF01753">
    <property type="entry name" value="zf-MYND"/>
    <property type="match status" value="1"/>
</dbReference>
<keyword evidence="4" id="KW-0808">Transferase</keyword>
<sequence length="671" mass="75075">MSTQPLQHLSPVPLAPTRSSKAAAPLSFLETVDRVEINRSIVRHDVVYYVLDVFLLHHTSRIPTLNTPTASASRPDYQVLHRFSEFADLRYQAWVYAQRKHEDGHICKYCSKYMHFILYSLSQPRLYVKLSAGVERRKKLLKSFCAAFVDMALSSKTAPHCDGCQAIPHLVEIRCQRRVRMKKLRSTRGAHASFADALEVIFAPPRGLWRCLDAKAALTLARVCRAARETLRAWLDAVVRDLSLGKETLSVPVQLSTTHLDAQLRAVVKLMMAFVYITSVQLPALAALPPDLLSKQQRDDRCRRVLRGRQVEVVVAHCKSKGWGVLAAQRIERGEYVGEYTGELISSGQMRRRYRERYDREAVNYVLSLREHVALRGDSDLDFDVVRTNVDASSSGSLTRLFNHSCSPCLEVAATYDQVCEDASAAAEMRLLDHFKQHGGEVWSIGAGCQSCRQKLQDVGSLKRCSNCDAALFCDRECQLKAWPAHKAECGVIATFQRLHKTTSSDSKLATLLETLSLSSTPKKADGPKTAGVASSIGLNGPELPGWFFTMDFEAASKEQQKGFYQAALELYGLLKDEECWTRDKESFPRSSYTLVDSLPHASPAADRLQKEFVAMNGHLVLFSAWLQHPEPPATQAMPFEDRSFFGVVDSLLQISTIRGGVDAFMDAQFP</sequence>
<evidence type="ECO:0000313" key="12">
    <source>
        <dbReference type="EnsemblProtists" id="Phyra96703"/>
    </source>
</evidence>
<evidence type="ECO:0000256" key="7">
    <source>
        <dbReference type="ARBA" id="ARBA00022771"/>
    </source>
</evidence>
<feature type="domain" description="MYND-type" evidence="11">
    <location>
        <begin position="449"/>
        <end position="490"/>
    </location>
</feature>
<evidence type="ECO:0000256" key="5">
    <source>
        <dbReference type="ARBA" id="ARBA00022691"/>
    </source>
</evidence>
<keyword evidence="3" id="KW-0489">Methyltransferase</keyword>
<dbReference type="GO" id="GO:0005694">
    <property type="term" value="C:chromosome"/>
    <property type="evidence" value="ECO:0007669"/>
    <property type="project" value="UniProtKB-SubCell"/>
</dbReference>
<keyword evidence="5" id="KW-0949">S-adenosyl-L-methionine</keyword>
<dbReference type="VEuPathDB" id="FungiDB:KRP23_13647"/>
<dbReference type="PROSITE" id="PS01360">
    <property type="entry name" value="ZF_MYND_1"/>
    <property type="match status" value="1"/>
</dbReference>
<dbReference type="InterPro" id="IPR001214">
    <property type="entry name" value="SET_dom"/>
</dbReference>
<dbReference type="Gene3D" id="6.10.140.2220">
    <property type="match status" value="1"/>
</dbReference>
<reference evidence="12" key="2">
    <citation type="submission" date="2015-06" db="UniProtKB">
        <authorList>
            <consortium name="EnsemblProtists"/>
        </authorList>
    </citation>
    <scope>IDENTIFICATION</scope>
    <source>
        <strain evidence="12">Pr102</strain>
    </source>
</reference>
<evidence type="ECO:0000259" key="10">
    <source>
        <dbReference type="PROSITE" id="PS50280"/>
    </source>
</evidence>
<dbReference type="VEuPathDB" id="FungiDB:KRP22_8293"/>
<evidence type="ECO:0000256" key="8">
    <source>
        <dbReference type="ARBA" id="ARBA00022833"/>
    </source>
</evidence>
<dbReference type="HOGENOM" id="CLU_026549_0_0_1"/>
<evidence type="ECO:0000256" key="1">
    <source>
        <dbReference type="ARBA" id="ARBA00004286"/>
    </source>
</evidence>
<dbReference type="Gene3D" id="2.170.270.10">
    <property type="entry name" value="SET domain"/>
    <property type="match status" value="1"/>
</dbReference>
<evidence type="ECO:0000256" key="2">
    <source>
        <dbReference type="ARBA" id="ARBA00022454"/>
    </source>
</evidence>
<dbReference type="EMBL" id="DS566095">
    <property type="status" value="NOT_ANNOTATED_CDS"/>
    <property type="molecule type" value="Genomic_DNA"/>
</dbReference>
<evidence type="ECO:0008006" key="14">
    <source>
        <dbReference type="Google" id="ProtNLM"/>
    </source>
</evidence>
<dbReference type="PROSITE" id="PS50280">
    <property type="entry name" value="SET"/>
    <property type="match status" value="1"/>
</dbReference>
<dbReference type="InterPro" id="IPR046341">
    <property type="entry name" value="SET_dom_sf"/>
</dbReference>
<dbReference type="PROSITE" id="PS50865">
    <property type="entry name" value="ZF_MYND_2"/>
    <property type="match status" value="1"/>
</dbReference>
<dbReference type="VEuPathDB" id="FungiDB:KRP22_8295"/>
<evidence type="ECO:0000313" key="13">
    <source>
        <dbReference type="Proteomes" id="UP000005238"/>
    </source>
</evidence>
<dbReference type="InParanoid" id="H3HE24"/>
<evidence type="ECO:0000256" key="6">
    <source>
        <dbReference type="ARBA" id="ARBA00022723"/>
    </source>
</evidence>
<evidence type="ECO:0000256" key="3">
    <source>
        <dbReference type="ARBA" id="ARBA00022603"/>
    </source>
</evidence>
<organism evidence="12 13">
    <name type="scientific">Phytophthora ramorum</name>
    <name type="common">Sudden oak death agent</name>
    <dbReference type="NCBI Taxonomy" id="164328"/>
    <lineage>
        <taxon>Eukaryota</taxon>
        <taxon>Sar</taxon>
        <taxon>Stramenopiles</taxon>
        <taxon>Oomycota</taxon>
        <taxon>Peronosporomycetes</taxon>
        <taxon>Peronosporales</taxon>
        <taxon>Peronosporaceae</taxon>
        <taxon>Phytophthora</taxon>
    </lineage>
</organism>
<evidence type="ECO:0000259" key="11">
    <source>
        <dbReference type="PROSITE" id="PS50865"/>
    </source>
</evidence>
<dbReference type="SUPFAM" id="SSF82199">
    <property type="entry name" value="SET domain"/>
    <property type="match status" value="1"/>
</dbReference>
<reference evidence="13" key="1">
    <citation type="journal article" date="2006" name="Science">
        <title>Phytophthora genome sequences uncover evolutionary origins and mechanisms of pathogenesis.</title>
        <authorList>
            <person name="Tyler B.M."/>
            <person name="Tripathy S."/>
            <person name="Zhang X."/>
            <person name="Dehal P."/>
            <person name="Jiang R.H."/>
            <person name="Aerts A."/>
            <person name="Arredondo F.D."/>
            <person name="Baxter L."/>
            <person name="Bensasson D."/>
            <person name="Beynon J.L."/>
            <person name="Chapman J."/>
            <person name="Damasceno C.M."/>
            <person name="Dorrance A.E."/>
            <person name="Dou D."/>
            <person name="Dickerman A.W."/>
            <person name="Dubchak I.L."/>
            <person name="Garbelotto M."/>
            <person name="Gijzen M."/>
            <person name="Gordon S.G."/>
            <person name="Govers F."/>
            <person name="Grunwald N.J."/>
            <person name="Huang W."/>
            <person name="Ivors K.L."/>
            <person name="Jones R.W."/>
            <person name="Kamoun S."/>
            <person name="Krampis K."/>
            <person name="Lamour K.H."/>
            <person name="Lee M.K."/>
            <person name="McDonald W.H."/>
            <person name="Medina M."/>
            <person name="Meijer H.J."/>
            <person name="Nordberg E.K."/>
            <person name="Maclean D.J."/>
            <person name="Ospina-Giraldo M.D."/>
            <person name="Morris P.F."/>
            <person name="Phuntumart V."/>
            <person name="Putnam N.H."/>
            <person name="Rash S."/>
            <person name="Rose J.K."/>
            <person name="Sakihama Y."/>
            <person name="Salamov A.A."/>
            <person name="Savidor A."/>
            <person name="Scheuring C.F."/>
            <person name="Smith B.M."/>
            <person name="Sobral B.W."/>
            <person name="Terry A."/>
            <person name="Torto-Alalibo T.A."/>
            <person name="Win J."/>
            <person name="Xu Z."/>
            <person name="Zhang H."/>
            <person name="Grigoriev I.V."/>
            <person name="Rokhsar D.S."/>
            <person name="Boore J.L."/>
        </authorList>
    </citation>
    <scope>NUCLEOTIDE SEQUENCE [LARGE SCALE GENOMIC DNA]</scope>
    <source>
        <strain evidence="13">Pr102</strain>
    </source>
</reference>
<feature type="domain" description="SET" evidence="10">
    <location>
        <begin position="309"/>
        <end position="446"/>
    </location>
</feature>
<dbReference type="InterPro" id="IPR002893">
    <property type="entry name" value="Znf_MYND"/>
</dbReference>
<evidence type="ECO:0000256" key="4">
    <source>
        <dbReference type="ARBA" id="ARBA00022679"/>
    </source>
</evidence>
<keyword evidence="6" id="KW-0479">Metal-binding</keyword>
<protein>
    <recommendedName>
        <fullName evidence="14">MYND-type domain-containing protein</fullName>
    </recommendedName>
</protein>
<dbReference type="GO" id="GO:0008168">
    <property type="term" value="F:methyltransferase activity"/>
    <property type="evidence" value="ECO:0007669"/>
    <property type="project" value="UniProtKB-KW"/>
</dbReference>
<dbReference type="PANTHER" id="PTHR46223">
    <property type="entry name" value="HISTONE-LYSINE N-METHYLTRANSFERASE SUV39H"/>
    <property type="match status" value="1"/>
</dbReference>
<dbReference type="SUPFAM" id="SSF144232">
    <property type="entry name" value="HIT/MYND zinc finger-like"/>
    <property type="match status" value="1"/>
</dbReference>
<dbReference type="GO" id="GO:0008270">
    <property type="term" value="F:zinc ion binding"/>
    <property type="evidence" value="ECO:0007669"/>
    <property type="project" value="UniProtKB-KW"/>
</dbReference>
<dbReference type="SMART" id="SM00317">
    <property type="entry name" value="SET"/>
    <property type="match status" value="1"/>
</dbReference>
<keyword evidence="13" id="KW-1185">Reference proteome</keyword>
<dbReference type="VEuPathDB" id="FungiDB:KRP23_13649"/>
<keyword evidence="7 9" id="KW-0863">Zinc-finger</keyword>
<dbReference type="GO" id="GO:0032259">
    <property type="term" value="P:methylation"/>
    <property type="evidence" value="ECO:0007669"/>
    <property type="project" value="UniProtKB-KW"/>
</dbReference>
<accession>H3HE24</accession>
<dbReference type="Proteomes" id="UP000005238">
    <property type="component" value="Unassembled WGS sequence"/>
</dbReference>
<dbReference type="STRING" id="164328.H3HE24"/>
<dbReference type="AlphaFoldDB" id="H3HE24"/>
<evidence type="ECO:0000256" key="9">
    <source>
        <dbReference type="PROSITE-ProRule" id="PRU00134"/>
    </source>
</evidence>
<keyword evidence="2" id="KW-0158">Chromosome</keyword>
<dbReference type="eggNOG" id="KOG1082">
    <property type="taxonomic scope" value="Eukaryota"/>
</dbReference>
<dbReference type="InterPro" id="IPR050973">
    <property type="entry name" value="H3K9_Histone-Lys_N-MTase"/>
</dbReference>
<dbReference type="Pfam" id="PF00856">
    <property type="entry name" value="SET"/>
    <property type="match status" value="1"/>
</dbReference>